<name>A0A6H5IHM9_9HYME</name>
<reference evidence="1 2" key="1">
    <citation type="submission" date="2020-02" db="EMBL/GenBank/DDBJ databases">
        <authorList>
            <person name="Ferguson B K."/>
        </authorList>
    </citation>
    <scope>NUCLEOTIDE SEQUENCE [LARGE SCALE GENOMIC DNA]</scope>
</reference>
<dbReference type="Proteomes" id="UP000479190">
    <property type="component" value="Unassembled WGS sequence"/>
</dbReference>
<dbReference type="EMBL" id="CADCXV010000739">
    <property type="protein sequence ID" value="CAB0034271.1"/>
    <property type="molecule type" value="Genomic_DNA"/>
</dbReference>
<organism evidence="1 2">
    <name type="scientific">Trichogramma brassicae</name>
    <dbReference type="NCBI Taxonomy" id="86971"/>
    <lineage>
        <taxon>Eukaryota</taxon>
        <taxon>Metazoa</taxon>
        <taxon>Ecdysozoa</taxon>
        <taxon>Arthropoda</taxon>
        <taxon>Hexapoda</taxon>
        <taxon>Insecta</taxon>
        <taxon>Pterygota</taxon>
        <taxon>Neoptera</taxon>
        <taxon>Endopterygota</taxon>
        <taxon>Hymenoptera</taxon>
        <taxon>Apocrita</taxon>
        <taxon>Proctotrupomorpha</taxon>
        <taxon>Chalcidoidea</taxon>
        <taxon>Trichogrammatidae</taxon>
        <taxon>Trichogramma</taxon>
    </lineage>
</organism>
<evidence type="ECO:0000313" key="1">
    <source>
        <dbReference type="EMBL" id="CAB0034271.1"/>
    </source>
</evidence>
<keyword evidence="2" id="KW-1185">Reference proteome</keyword>
<sequence length="132" mass="14647">MSDQQKRMHEAAAKLKIDTTMCDQEGGVVAMNLSLYNDDTTKCSQDNVSKSLKPVHEALQALDQTYATIAQQASNAKKCVDDATLSSSFSVAKCLTKSYFIQPHTTDCYVIRASFETRNAENRETALKTTRE</sequence>
<proteinExistence type="predicted"/>
<accession>A0A6H5IHM9</accession>
<protein>
    <submittedName>
        <fullName evidence="1">Uncharacterized protein</fullName>
    </submittedName>
</protein>
<evidence type="ECO:0000313" key="2">
    <source>
        <dbReference type="Proteomes" id="UP000479190"/>
    </source>
</evidence>
<dbReference type="AlphaFoldDB" id="A0A6H5IHM9"/>
<gene>
    <name evidence="1" type="ORF">TBRA_LOCUS6169</name>
</gene>